<gene>
    <name evidence="2" type="ORF">J2S57_006214</name>
</gene>
<reference evidence="2 3" key="1">
    <citation type="submission" date="2023-07" db="EMBL/GenBank/DDBJ databases">
        <title>Sequencing the genomes of 1000 actinobacteria strains.</title>
        <authorList>
            <person name="Klenk H.-P."/>
        </authorList>
    </citation>
    <scope>NUCLEOTIDE SEQUENCE [LARGE SCALE GENOMIC DNA]</scope>
    <source>
        <strain evidence="2 3">DSM 44388</strain>
    </source>
</reference>
<keyword evidence="1" id="KW-0472">Membrane</keyword>
<protein>
    <recommendedName>
        <fullName evidence="4">Secreted protein</fullName>
    </recommendedName>
</protein>
<dbReference type="EMBL" id="JAUSQZ010000001">
    <property type="protein sequence ID" value="MDP9830465.1"/>
    <property type="molecule type" value="Genomic_DNA"/>
</dbReference>
<evidence type="ECO:0000256" key="1">
    <source>
        <dbReference type="SAM" id="Phobius"/>
    </source>
</evidence>
<organism evidence="2 3">
    <name type="scientific">Kineosporia succinea</name>
    <dbReference type="NCBI Taxonomy" id="84632"/>
    <lineage>
        <taxon>Bacteria</taxon>
        <taxon>Bacillati</taxon>
        <taxon>Actinomycetota</taxon>
        <taxon>Actinomycetes</taxon>
        <taxon>Kineosporiales</taxon>
        <taxon>Kineosporiaceae</taxon>
        <taxon>Kineosporia</taxon>
    </lineage>
</organism>
<evidence type="ECO:0000313" key="2">
    <source>
        <dbReference type="EMBL" id="MDP9830465.1"/>
    </source>
</evidence>
<keyword evidence="1" id="KW-0812">Transmembrane</keyword>
<dbReference type="Proteomes" id="UP001235712">
    <property type="component" value="Unassembled WGS sequence"/>
</dbReference>
<accession>A0ABT9PEQ0</accession>
<evidence type="ECO:0008006" key="4">
    <source>
        <dbReference type="Google" id="ProtNLM"/>
    </source>
</evidence>
<keyword evidence="3" id="KW-1185">Reference proteome</keyword>
<evidence type="ECO:0000313" key="3">
    <source>
        <dbReference type="Proteomes" id="UP001235712"/>
    </source>
</evidence>
<feature type="transmembrane region" description="Helical" evidence="1">
    <location>
        <begin position="26"/>
        <end position="46"/>
    </location>
</feature>
<proteinExistence type="predicted"/>
<comment type="caution">
    <text evidence="2">The sequence shown here is derived from an EMBL/GenBank/DDBJ whole genome shotgun (WGS) entry which is preliminary data.</text>
</comment>
<name>A0ABT9PEQ0_9ACTN</name>
<keyword evidence="1" id="KW-1133">Transmembrane helix</keyword>
<dbReference type="RefSeq" id="WP_307249535.1">
    <property type="nucleotide sequence ID" value="NZ_JAUSQZ010000001.1"/>
</dbReference>
<sequence>MTGDLDDKSHRLAVKGLRIDMSARRWAIAGVLVGAVALGPALLAGGEADSHSCSDTSVSGDGNQVQLTCWTEQADDLARADSKQEILDRAGKFAGTAPTGPGPWPLVVVADATLGLKVRSSGYADGVQIGSAAFRSSVWATCRADTGFDPEPGDSTGALWYRITWPTTGPGTEFGNSSPSDPHQGWVYGGLVAPAGHDGNLPTC</sequence>